<dbReference type="PROSITE" id="PS50893">
    <property type="entry name" value="ABC_TRANSPORTER_2"/>
    <property type="match status" value="1"/>
</dbReference>
<evidence type="ECO:0000256" key="1">
    <source>
        <dbReference type="ARBA" id="ARBA00022737"/>
    </source>
</evidence>
<protein>
    <submittedName>
        <fullName evidence="5">ABC transporter, ATP-binding protein</fullName>
    </submittedName>
</protein>
<dbReference type="InterPro" id="IPR050611">
    <property type="entry name" value="ABCF"/>
</dbReference>
<dbReference type="EMBL" id="ADZU01000019">
    <property type="protein sequence ID" value="EFS92618.1"/>
    <property type="molecule type" value="Genomic_DNA"/>
</dbReference>
<keyword evidence="1" id="KW-0677">Repeat</keyword>
<keyword evidence="2" id="KW-0547">Nucleotide-binding</keyword>
<accession>A0ABN0C5R9</accession>
<proteinExistence type="predicted"/>
<organism evidence="5 6">
    <name type="scientific">Cutibacterium modestum HL044PA1</name>
    <dbReference type="NCBI Taxonomy" id="765109"/>
    <lineage>
        <taxon>Bacteria</taxon>
        <taxon>Bacillati</taxon>
        <taxon>Actinomycetota</taxon>
        <taxon>Actinomycetes</taxon>
        <taxon>Propionibacteriales</taxon>
        <taxon>Propionibacteriaceae</taxon>
        <taxon>Cutibacterium</taxon>
        <taxon>Cutibacterium modestum</taxon>
    </lineage>
</organism>
<keyword evidence="3 5" id="KW-0067">ATP-binding</keyword>
<dbReference type="GO" id="GO:0005524">
    <property type="term" value="F:ATP binding"/>
    <property type="evidence" value="ECO:0007669"/>
    <property type="project" value="UniProtKB-KW"/>
</dbReference>
<dbReference type="InterPro" id="IPR003439">
    <property type="entry name" value="ABC_transporter-like_ATP-bd"/>
</dbReference>
<keyword evidence="6" id="KW-1185">Reference proteome</keyword>
<reference evidence="5" key="1">
    <citation type="submission" date="2010-08" db="EMBL/GenBank/DDBJ databases">
        <authorList>
            <person name="Weinstock G."/>
            <person name="Sodergren E."/>
            <person name="Clifton S."/>
            <person name="Fulton L."/>
            <person name="Fulton B."/>
            <person name="Courtney L."/>
            <person name="Fronick C."/>
            <person name="Harrison M."/>
            <person name="Strong C."/>
            <person name="Farmer C."/>
            <person name="Delahaunty K."/>
            <person name="Markovic C."/>
            <person name="Hall O."/>
            <person name="Minx P."/>
            <person name="Tomlinson C."/>
            <person name="Mitreva M."/>
            <person name="Hou S."/>
            <person name="Chen J."/>
            <person name="Wollam A."/>
            <person name="Pepin K.H."/>
            <person name="Johnson M."/>
            <person name="Bhonagiri V."/>
            <person name="Zhang X."/>
            <person name="Suruliraj S."/>
            <person name="Warren W."/>
            <person name="Chinwalla A."/>
            <person name="Mardis E.R."/>
            <person name="Wilson R.K."/>
        </authorList>
    </citation>
    <scope>NUCLEOTIDE SEQUENCE [LARGE SCALE GENOMIC DNA]</scope>
    <source>
        <strain evidence="5">HL044PA1</strain>
    </source>
</reference>
<dbReference type="GeneID" id="92881397"/>
<evidence type="ECO:0000259" key="4">
    <source>
        <dbReference type="PROSITE" id="PS50893"/>
    </source>
</evidence>
<dbReference type="SMART" id="SM00382">
    <property type="entry name" value="AAA"/>
    <property type="match status" value="1"/>
</dbReference>
<feature type="domain" description="ABC transporter" evidence="4">
    <location>
        <begin position="284"/>
        <end position="478"/>
    </location>
</feature>
<name>A0ABN0C5R9_9ACTN</name>
<dbReference type="Pfam" id="PF00005">
    <property type="entry name" value="ABC_tran"/>
    <property type="match status" value="2"/>
</dbReference>
<evidence type="ECO:0000256" key="3">
    <source>
        <dbReference type="ARBA" id="ARBA00022840"/>
    </source>
</evidence>
<dbReference type="PANTHER" id="PTHR19211:SF14">
    <property type="entry name" value="ATP-BINDING CASSETTE SUB-FAMILY F MEMBER 1"/>
    <property type="match status" value="1"/>
</dbReference>
<dbReference type="InterPro" id="IPR003593">
    <property type="entry name" value="AAA+_ATPase"/>
</dbReference>
<comment type="caution">
    <text evidence="5">The sequence shown here is derived from an EMBL/GenBank/DDBJ whole genome shotgun (WGS) entry which is preliminary data.</text>
</comment>
<evidence type="ECO:0000313" key="6">
    <source>
        <dbReference type="Proteomes" id="UP000003179"/>
    </source>
</evidence>
<dbReference type="InterPro" id="IPR027417">
    <property type="entry name" value="P-loop_NTPase"/>
</dbReference>
<dbReference type="Proteomes" id="UP000003179">
    <property type="component" value="Unassembled WGS sequence"/>
</dbReference>
<evidence type="ECO:0000313" key="5">
    <source>
        <dbReference type="EMBL" id="EFS92618.1"/>
    </source>
</evidence>
<dbReference type="PANTHER" id="PTHR19211">
    <property type="entry name" value="ATP-BINDING TRANSPORT PROTEIN-RELATED"/>
    <property type="match status" value="1"/>
</dbReference>
<sequence>MLEVCGALKRRVTVQDYLDNVLSDVHELIARFDDVTDRLAQNPTSARLAGEYDYLLSKLDAVDAWMMSIRVHETLAGLGLSQLVGNEEDREVGTLSLGQKVRLELAGIVVSRPAILILDEPTNHLDDDAVDYLISELRKWKGPVLMASHDRAFIEAVSSVIYDLDTASWQALVTAGGGTNLPGIYRCAGNYNDYLAAKQRAQAEHHRVHAAQQDVKRHLKAHRRCSEDIARGGVKLARAEGMARKFFADRAAATSVRRTRNDDRRFEDLARREVRKPHDHSLKLNLPEVSLSSGLAVTVRSTAVSGRLAPVTFDLAVGEHLLLTGPNGAGKSTLLQWMATGQPPRDGVGEIGVHARLGFVSQHLPTIDTLGIGWKAGIGERGAGVLHPSMWNTPISELSDGNQRRVQIALAVSQAPQMLIMDEPTNYLDLATIEELENTLEKWNGTLVVASHDRWLIDHWEGLRLDLQPVSIGGGPRP</sequence>
<evidence type="ECO:0000256" key="2">
    <source>
        <dbReference type="ARBA" id="ARBA00022741"/>
    </source>
</evidence>
<gene>
    <name evidence="5" type="ORF">HMPREF9607_01148</name>
</gene>
<dbReference type="RefSeq" id="WP_002528090.1">
    <property type="nucleotide sequence ID" value="NZ_GL383180.1"/>
</dbReference>
<dbReference type="Gene3D" id="3.40.50.300">
    <property type="entry name" value="P-loop containing nucleotide triphosphate hydrolases"/>
    <property type="match status" value="3"/>
</dbReference>
<dbReference type="SUPFAM" id="SSF52540">
    <property type="entry name" value="P-loop containing nucleoside triphosphate hydrolases"/>
    <property type="match status" value="2"/>
</dbReference>